<dbReference type="RefSeq" id="WP_285970448.1">
    <property type="nucleotide sequence ID" value="NZ_CP127294.1"/>
</dbReference>
<reference evidence="1 2" key="1">
    <citation type="submission" date="2023-06" db="EMBL/GenBank/DDBJ databases">
        <authorList>
            <person name="Oyuntsetseg B."/>
            <person name="Kim S.B."/>
        </authorList>
    </citation>
    <scope>NUCLEOTIDE SEQUENCE [LARGE SCALE GENOMIC DNA]</scope>
    <source>
        <strain evidence="1 2">2-15</strain>
    </source>
</reference>
<gene>
    <name evidence="1" type="ORF">QRX50_02910</name>
</gene>
<evidence type="ECO:0000313" key="1">
    <source>
        <dbReference type="EMBL" id="WIX79768.1"/>
    </source>
</evidence>
<accession>A0A9Y2IK23</accession>
<dbReference type="EMBL" id="CP127294">
    <property type="protein sequence ID" value="WIX79768.1"/>
    <property type="molecule type" value="Genomic_DNA"/>
</dbReference>
<sequence length="92" mass="9230">MTTGDESFLLVFGSQPARTVTVSLARPALGITDRFALGGAGASDVGGAGVTVLDGGRSGVVVSAANAGAPVSRPAARIDEKIAMRFMKLPLE</sequence>
<dbReference type="KEGG" id="acab:QRX50_02910"/>
<protein>
    <submittedName>
        <fullName evidence="1">Uncharacterized protein</fullName>
    </submittedName>
</protein>
<proteinExistence type="predicted"/>
<keyword evidence="2" id="KW-1185">Reference proteome</keyword>
<dbReference type="Proteomes" id="UP001236014">
    <property type="component" value="Chromosome"/>
</dbReference>
<name>A0A9Y2IK23_9PSEU</name>
<organism evidence="1 2">
    <name type="scientific">Amycolatopsis carbonis</name>
    <dbReference type="NCBI Taxonomy" id="715471"/>
    <lineage>
        <taxon>Bacteria</taxon>
        <taxon>Bacillati</taxon>
        <taxon>Actinomycetota</taxon>
        <taxon>Actinomycetes</taxon>
        <taxon>Pseudonocardiales</taxon>
        <taxon>Pseudonocardiaceae</taxon>
        <taxon>Amycolatopsis</taxon>
    </lineage>
</organism>
<evidence type="ECO:0000313" key="2">
    <source>
        <dbReference type="Proteomes" id="UP001236014"/>
    </source>
</evidence>
<dbReference type="AlphaFoldDB" id="A0A9Y2IK23"/>